<dbReference type="GO" id="GO:0003700">
    <property type="term" value="F:DNA-binding transcription factor activity"/>
    <property type="evidence" value="ECO:0007669"/>
    <property type="project" value="InterPro"/>
</dbReference>
<dbReference type="AlphaFoldDB" id="A0A1G9LCU7"/>
<dbReference type="InterPro" id="IPR023187">
    <property type="entry name" value="Tscrpt_reg_MarR-type_CS"/>
</dbReference>
<dbReference type="SUPFAM" id="SSF46785">
    <property type="entry name" value="Winged helix' DNA-binding domain"/>
    <property type="match status" value="1"/>
</dbReference>
<organism evidence="5 6">
    <name type="scientific">Dendrosporobacter quercicolus</name>
    <dbReference type="NCBI Taxonomy" id="146817"/>
    <lineage>
        <taxon>Bacteria</taxon>
        <taxon>Bacillati</taxon>
        <taxon>Bacillota</taxon>
        <taxon>Negativicutes</taxon>
        <taxon>Selenomonadales</taxon>
        <taxon>Sporomusaceae</taxon>
        <taxon>Dendrosporobacter</taxon>
    </lineage>
</organism>
<dbReference type="PRINTS" id="PR00598">
    <property type="entry name" value="HTHMARR"/>
</dbReference>
<dbReference type="PROSITE" id="PS50995">
    <property type="entry name" value="HTH_MARR_2"/>
    <property type="match status" value="1"/>
</dbReference>
<name>A0A1G9LCU7_9FIRM</name>
<reference evidence="5 6" key="1">
    <citation type="submission" date="2016-10" db="EMBL/GenBank/DDBJ databases">
        <authorList>
            <person name="de Groot N.N."/>
        </authorList>
    </citation>
    <scope>NUCLEOTIDE SEQUENCE [LARGE SCALE GENOMIC DNA]</scope>
    <source>
        <strain evidence="5 6">DSM 1736</strain>
    </source>
</reference>
<evidence type="ECO:0000256" key="2">
    <source>
        <dbReference type="ARBA" id="ARBA00023125"/>
    </source>
</evidence>
<dbReference type="PANTHER" id="PTHR42756">
    <property type="entry name" value="TRANSCRIPTIONAL REGULATOR, MARR"/>
    <property type="match status" value="1"/>
</dbReference>
<protein>
    <submittedName>
        <fullName evidence="5">Transcriptional regulator, MarR family</fullName>
    </submittedName>
</protein>
<accession>A0A1G9LCU7</accession>
<evidence type="ECO:0000256" key="1">
    <source>
        <dbReference type="ARBA" id="ARBA00023015"/>
    </source>
</evidence>
<dbReference type="Proteomes" id="UP000214880">
    <property type="component" value="Unassembled WGS sequence"/>
</dbReference>
<dbReference type="STRING" id="146817.SAMN04488502_101307"/>
<dbReference type="Pfam" id="PF01047">
    <property type="entry name" value="MarR"/>
    <property type="match status" value="1"/>
</dbReference>
<gene>
    <name evidence="5" type="ORF">SAMN04488502_101307</name>
</gene>
<keyword evidence="1" id="KW-0805">Transcription regulation</keyword>
<dbReference type="InterPro" id="IPR036388">
    <property type="entry name" value="WH-like_DNA-bd_sf"/>
</dbReference>
<dbReference type="PROSITE" id="PS01117">
    <property type="entry name" value="HTH_MARR_1"/>
    <property type="match status" value="1"/>
</dbReference>
<evidence type="ECO:0000256" key="3">
    <source>
        <dbReference type="ARBA" id="ARBA00023163"/>
    </source>
</evidence>
<proteinExistence type="predicted"/>
<dbReference type="RefSeq" id="WP_092067594.1">
    <property type="nucleotide sequence ID" value="NZ_FNHB01000001.1"/>
</dbReference>
<dbReference type="GO" id="GO:0003677">
    <property type="term" value="F:DNA binding"/>
    <property type="evidence" value="ECO:0007669"/>
    <property type="project" value="UniProtKB-KW"/>
</dbReference>
<dbReference type="Gene3D" id="1.10.10.10">
    <property type="entry name" value="Winged helix-like DNA-binding domain superfamily/Winged helix DNA-binding domain"/>
    <property type="match status" value="1"/>
</dbReference>
<keyword evidence="2" id="KW-0238">DNA-binding</keyword>
<evidence type="ECO:0000259" key="4">
    <source>
        <dbReference type="PROSITE" id="PS50995"/>
    </source>
</evidence>
<dbReference type="EMBL" id="FNHB01000001">
    <property type="protein sequence ID" value="SDL59676.1"/>
    <property type="molecule type" value="Genomic_DNA"/>
</dbReference>
<evidence type="ECO:0000313" key="6">
    <source>
        <dbReference type="Proteomes" id="UP000214880"/>
    </source>
</evidence>
<evidence type="ECO:0000313" key="5">
    <source>
        <dbReference type="EMBL" id="SDL59676.1"/>
    </source>
</evidence>
<keyword evidence="3" id="KW-0804">Transcription</keyword>
<dbReference type="PANTHER" id="PTHR42756:SF1">
    <property type="entry name" value="TRANSCRIPTIONAL REPRESSOR OF EMRAB OPERON"/>
    <property type="match status" value="1"/>
</dbReference>
<feature type="domain" description="HTH marR-type" evidence="4">
    <location>
        <begin position="5"/>
        <end position="139"/>
    </location>
</feature>
<dbReference type="SMART" id="SM00347">
    <property type="entry name" value="HTH_MARR"/>
    <property type="match status" value="1"/>
</dbReference>
<dbReference type="InterPro" id="IPR036390">
    <property type="entry name" value="WH_DNA-bd_sf"/>
</dbReference>
<dbReference type="OrthoDB" id="9806864at2"/>
<keyword evidence="6" id="KW-1185">Reference proteome</keyword>
<sequence length="141" mass="16419">MLEIFDSLCILLAKAEQKHFLYTKKALDEAKLEISPGQLVVLYALYKKDNISISELSKKVFLDNSTLTGLIDRLERLELVKRVDVPHDRRSYQICLTDKARRIEQRTKQVMQQIENKMLENCSESEITALRSILGRIFTNF</sequence>
<dbReference type="InterPro" id="IPR000835">
    <property type="entry name" value="HTH_MarR-typ"/>
</dbReference>